<protein>
    <recommendedName>
        <fullName evidence="3">CCHC-type domain-containing protein</fullName>
    </recommendedName>
</protein>
<dbReference type="Proteomes" id="UP000478052">
    <property type="component" value="Unassembled WGS sequence"/>
</dbReference>
<feature type="domain" description="CCHC-type" evidence="3">
    <location>
        <begin position="138"/>
        <end position="153"/>
    </location>
</feature>
<name>A0A6G0VWE9_APHCR</name>
<dbReference type="PROSITE" id="PS50158">
    <property type="entry name" value="ZF_CCHC"/>
    <property type="match status" value="1"/>
</dbReference>
<evidence type="ECO:0000313" key="4">
    <source>
        <dbReference type="EMBL" id="KAF0711970.1"/>
    </source>
</evidence>
<reference evidence="4 5" key="1">
    <citation type="submission" date="2019-08" db="EMBL/GenBank/DDBJ databases">
        <title>Whole genome of Aphis craccivora.</title>
        <authorList>
            <person name="Voronova N.V."/>
            <person name="Shulinski R.S."/>
            <person name="Bandarenka Y.V."/>
            <person name="Zhorov D.G."/>
            <person name="Warner D."/>
        </authorList>
    </citation>
    <scope>NUCLEOTIDE SEQUENCE [LARGE SCALE GENOMIC DNA]</scope>
    <source>
        <strain evidence="4">180601</strain>
        <tissue evidence="4">Whole Body</tissue>
    </source>
</reference>
<proteinExistence type="predicted"/>
<dbReference type="SMART" id="SM00343">
    <property type="entry name" value="ZnF_C2HC"/>
    <property type="match status" value="1"/>
</dbReference>
<evidence type="ECO:0000313" key="5">
    <source>
        <dbReference type="Proteomes" id="UP000478052"/>
    </source>
</evidence>
<dbReference type="OrthoDB" id="6625437at2759"/>
<dbReference type="EMBL" id="VUJU01011113">
    <property type="protein sequence ID" value="KAF0711970.1"/>
    <property type="molecule type" value="Genomic_DNA"/>
</dbReference>
<dbReference type="GO" id="GO:0003676">
    <property type="term" value="F:nucleic acid binding"/>
    <property type="evidence" value="ECO:0007669"/>
    <property type="project" value="InterPro"/>
</dbReference>
<feature type="compositionally biased region" description="Basic residues" evidence="2">
    <location>
        <begin position="33"/>
        <end position="44"/>
    </location>
</feature>
<comment type="caution">
    <text evidence="4">The sequence shown here is derived from an EMBL/GenBank/DDBJ whole genome shotgun (WGS) entry which is preliminary data.</text>
</comment>
<keyword evidence="5" id="KW-1185">Reference proteome</keyword>
<organism evidence="4 5">
    <name type="scientific">Aphis craccivora</name>
    <name type="common">Cowpea aphid</name>
    <dbReference type="NCBI Taxonomy" id="307492"/>
    <lineage>
        <taxon>Eukaryota</taxon>
        <taxon>Metazoa</taxon>
        <taxon>Ecdysozoa</taxon>
        <taxon>Arthropoda</taxon>
        <taxon>Hexapoda</taxon>
        <taxon>Insecta</taxon>
        <taxon>Pterygota</taxon>
        <taxon>Neoptera</taxon>
        <taxon>Paraneoptera</taxon>
        <taxon>Hemiptera</taxon>
        <taxon>Sternorrhyncha</taxon>
        <taxon>Aphidomorpha</taxon>
        <taxon>Aphidoidea</taxon>
        <taxon>Aphididae</taxon>
        <taxon>Aphidini</taxon>
        <taxon>Aphis</taxon>
        <taxon>Aphis</taxon>
    </lineage>
</organism>
<keyword evidence="1" id="KW-0862">Zinc</keyword>
<keyword evidence="1" id="KW-0863">Zinc-finger</keyword>
<dbReference type="SUPFAM" id="SSF57756">
    <property type="entry name" value="Retrovirus zinc finger-like domains"/>
    <property type="match status" value="1"/>
</dbReference>
<dbReference type="InterPro" id="IPR036875">
    <property type="entry name" value="Znf_CCHC_sf"/>
</dbReference>
<evidence type="ECO:0000256" key="2">
    <source>
        <dbReference type="SAM" id="MobiDB-lite"/>
    </source>
</evidence>
<evidence type="ECO:0000259" key="3">
    <source>
        <dbReference type="PROSITE" id="PS50158"/>
    </source>
</evidence>
<dbReference type="AlphaFoldDB" id="A0A6G0VWE9"/>
<dbReference type="GO" id="GO:0008270">
    <property type="term" value="F:zinc ion binding"/>
    <property type="evidence" value="ECO:0007669"/>
    <property type="project" value="UniProtKB-KW"/>
</dbReference>
<sequence length="180" mass="20086">MNTMLEAVREAKNVAKPVQQVLAEAMTAFKHATGARKLHQRKGRTNTVNGPAAASPPTNGPEMIMRPPRPPARQRPQVAEIGINRDALKIISVRKRFEGTQSAIVLVPLAESRKLLTHGRIRVGLINCRVRLDDPRVRCFRCLSFGHMSKECKGPDRSDCCSAEAKEFRSKWRKKGPITI</sequence>
<dbReference type="InterPro" id="IPR001878">
    <property type="entry name" value="Znf_CCHC"/>
</dbReference>
<accession>A0A6G0VWE9</accession>
<evidence type="ECO:0000256" key="1">
    <source>
        <dbReference type="PROSITE-ProRule" id="PRU00047"/>
    </source>
</evidence>
<keyword evidence="1" id="KW-0479">Metal-binding</keyword>
<gene>
    <name evidence="4" type="ORF">FWK35_00024198</name>
</gene>
<feature type="region of interest" description="Disordered" evidence="2">
    <location>
        <begin position="33"/>
        <end position="62"/>
    </location>
</feature>